<feature type="compositionally biased region" description="Low complexity" evidence="4">
    <location>
        <begin position="734"/>
        <end position="747"/>
    </location>
</feature>
<feature type="compositionally biased region" description="Basic and acidic residues" evidence="4">
    <location>
        <begin position="811"/>
        <end position="828"/>
    </location>
</feature>
<feature type="region of interest" description="Disordered" evidence="4">
    <location>
        <begin position="606"/>
        <end position="638"/>
    </location>
</feature>
<sequence>MLGSRHQAVVKEIDTARCIGRWHTIGALAARYAKNGPPGQVFSHIISSEARLEEQLLAVAWDPQAHWESEGEYRSTGESTRLQIRYPMHISDDSVISSIASEMTHMAKQAMTSEEEYQFKVVLAKVYFYGGKFDQCRGALDSLATTLSSDHVLSSAYGKQLYMAQMVMLGIYAEMQGKLIAAQELYEKAILEFKNSLSSQSVIVVPRNSSPSGQEELVNWPEEALYRRAMVLLALGDRTGGLRELASYIRQMDGVTPAAFRSFRRVRANRLYMQIVRESIEAGKLSALEVKSSVMSSHRRQMALLKATYGFPRANEAHGEVLHEVDWAAKDWELVLAHSRADSLRLVEVLYESMHLTYNSPRVLRHLVQALIMFGDYHEAGLAFGTYIALVERQLEAFRKAIGAAIDEGATDYSSVFGPNFESVNDILQATITGARLNVVNLSNAHECISLVHFAYDLISDVELRDPGNAIIPEIPVAIKAQLALWKGAAHGVLAQKSREPDNRADHHMAALQLLQQAVEQSPRSFDAHYQLALELAIGARDILAATASAKQAVALDSRRIEAWHLLALLSTSRKDYAKAQQICDVGLRQSEWWSVYCAIKQGGSSTGDGSHLGLDLRPGDNDSDHTSSIGGNLSGDAEAPAESGIAFFELAMTQMAIEGRLRGFDASLKVQSHLFALFGRIHGSAMASGDEAGDVSSAMEVSHIGAETATTLSHLRAGGGNAAGARQLAPSQASGRRSLARSLARSVFSKHGRQHSYNLPSDEADESPASHTRYYSHGGSRPPLPVLATSTDVADAAAAAAPSSQAPHPACDDGSKDGVDGARKIEKSMSGNSTPKYAEQPKRQRSMPHLRQASGDSMIPSPDIPTEAYFDTLGQLSEQGDGTGLSPSGGGGGSGRTNTVANLHSASGVYYTPVPTRLAHQRKLAKRALCAMWLATAASFVALQRMDEASNAISDALAAWPESPEALTMRGQLYMAQQQHLPALNELHAAVSLESNNIRASVSLARVEHLLGRRDVALGLLKNITRAHGWSDPEAWYWLGRLERELALEQASLSNASLQEDVGAMPMMKRALEYTTYALDLETSQPVRSFAALRQ</sequence>
<feature type="region of interest" description="Disordered" evidence="4">
    <location>
        <begin position="877"/>
        <end position="896"/>
    </location>
</feature>
<evidence type="ECO:0000256" key="4">
    <source>
        <dbReference type="SAM" id="MobiDB-lite"/>
    </source>
</evidence>
<feature type="compositionally biased region" description="Low complexity" evidence="4">
    <location>
        <begin position="789"/>
        <end position="810"/>
    </location>
</feature>
<name>A0A9W8INQ2_9FUNG</name>
<organism evidence="5 6">
    <name type="scientific">Coemansia aciculifera</name>
    <dbReference type="NCBI Taxonomy" id="417176"/>
    <lineage>
        <taxon>Eukaryota</taxon>
        <taxon>Fungi</taxon>
        <taxon>Fungi incertae sedis</taxon>
        <taxon>Zoopagomycota</taxon>
        <taxon>Kickxellomycotina</taxon>
        <taxon>Kickxellomycetes</taxon>
        <taxon>Kickxellales</taxon>
        <taxon>Kickxellaceae</taxon>
        <taxon>Coemansia</taxon>
    </lineage>
</organism>
<dbReference type="InterPro" id="IPR019734">
    <property type="entry name" value="TPR_rpt"/>
</dbReference>
<accession>A0A9W8INQ2</accession>
<comment type="function">
    <text evidence="1">Involved in endocytosis.</text>
</comment>
<dbReference type="SUPFAM" id="SSF48452">
    <property type="entry name" value="TPR-like"/>
    <property type="match status" value="2"/>
</dbReference>
<protein>
    <recommendedName>
        <fullName evidence="7">TPR-like protein</fullName>
    </recommendedName>
</protein>
<dbReference type="Gene3D" id="1.25.40.10">
    <property type="entry name" value="Tetratricopeptide repeat domain"/>
    <property type="match status" value="2"/>
</dbReference>
<feature type="compositionally biased region" description="Gly residues" evidence="4">
    <location>
        <begin position="882"/>
        <end position="896"/>
    </location>
</feature>
<dbReference type="InterPro" id="IPR051722">
    <property type="entry name" value="Endocytosis_PI4K-reg_protein"/>
</dbReference>
<dbReference type="PANTHER" id="PTHR23083">
    <property type="entry name" value="TETRATRICOPEPTIDE REPEAT PROTEIN, TPR"/>
    <property type="match status" value="1"/>
</dbReference>
<gene>
    <name evidence="5" type="ORF">GGH94_000424</name>
</gene>
<keyword evidence="3" id="KW-0802">TPR repeat</keyword>
<comment type="caution">
    <text evidence="5">The sequence shown here is derived from an EMBL/GenBank/DDBJ whole genome shotgun (WGS) entry which is preliminary data.</text>
</comment>
<dbReference type="AlphaFoldDB" id="A0A9W8INQ2"/>
<evidence type="ECO:0000256" key="1">
    <source>
        <dbReference type="ARBA" id="ARBA00002550"/>
    </source>
</evidence>
<dbReference type="EMBL" id="JANBUY010000008">
    <property type="protein sequence ID" value="KAJ2868004.1"/>
    <property type="molecule type" value="Genomic_DNA"/>
</dbReference>
<feature type="repeat" description="TPR" evidence="3">
    <location>
        <begin position="965"/>
        <end position="998"/>
    </location>
</feature>
<dbReference type="PROSITE" id="PS50005">
    <property type="entry name" value="TPR"/>
    <property type="match status" value="1"/>
</dbReference>
<comment type="similarity">
    <text evidence="2">Belongs to the YPP1 family.</text>
</comment>
<evidence type="ECO:0008006" key="7">
    <source>
        <dbReference type="Google" id="ProtNLM"/>
    </source>
</evidence>
<dbReference type="Proteomes" id="UP001140074">
    <property type="component" value="Unassembled WGS sequence"/>
</dbReference>
<feature type="region of interest" description="Disordered" evidence="4">
    <location>
        <begin position="717"/>
        <end position="862"/>
    </location>
</feature>
<reference evidence="5" key="1">
    <citation type="submission" date="2022-07" db="EMBL/GenBank/DDBJ databases">
        <title>Phylogenomic reconstructions and comparative analyses of Kickxellomycotina fungi.</title>
        <authorList>
            <person name="Reynolds N.K."/>
            <person name="Stajich J.E."/>
            <person name="Barry K."/>
            <person name="Grigoriev I.V."/>
            <person name="Crous P."/>
            <person name="Smith M.E."/>
        </authorList>
    </citation>
    <scope>NUCLEOTIDE SEQUENCE</scope>
    <source>
        <strain evidence="5">RSA 476</strain>
    </source>
</reference>
<evidence type="ECO:0000256" key="3">
    <source>
        <dbReference type="PROSITE-ProRule" id="PRU00339"/>
    </source>
</evidence>
<dbReference type="InterPro" id="IPR011990">
    <property type="entry name" value="TPR-like_helical_dom_sf"/>
</dbReference>
<evidence type="ECO:0000256" key="2">
    <source>
        <dbReference type="ARBA" id="ARBA00038251"/>
    </source>
</evidence>
<evidence type="ECO:0000313" key="6">
    <source>
        <dbReference type="Proteomes" id="UP001140074"/>
    </source>
</evidence>
<proteinExistence type="inferred from homology"/>
<keyword evidence="6" id="KW-1185">Reference proteome</keyword>
<evidence type="ECO:0000313" key="5">
    <source>
        <dbReference type="EMBL" id="KAJ2868004.1"/>
    </source>
</evidence>
<dbReference type="PANTHER" id="PTHR23083:SF464">
    <property type="entry name" value="TETRATRICOPEPTIDE REPEAT DOMAIN 7, ISOFORM A"/>
    <property type="match status" value="1"/>
</dbReference>